<comment type="caution">
    <text evidence="13">The sequence shown here is derived from an EMBL/GenBank/DDBJ whole genome shotgun (WGS) entry which is preliminary data.</text>
</comment>
<proteinExistence type="predicted"/>
<dbReference type="InterPro" id="IPR045860">
    <property type="entry name" value="Snake_toxin-like_sf"/>
</dbReference>
<evidence type="ECO:0000256" key="8">
    <source>
        <dbReference type="ARBA" id="ARBA00023288"/>
    </source>
</evidence>
<dbReference type="SUPFAM" id="SSF57302">
    <property type="entry name" value="Snake toxin-like"/>
    <property type="match status" value="1"/>
</dbReference>
<evidence type="ECO:0000256" key="7">
    <source>
        <dbReference type="ARBA" id="ARBA00023180"/>
    </source>
</evidence>
<evidence type="ECO:0000256" key="10">
    <source>
        <dbReference type="ARBA" id="ARBA00031590"/>
    </source>
</evidence>
<dbReference type="GO" id="GO:0098552">
    <property type="term" value="C:side of membrane"/>
    <property type="evidence" value="ECO:0007669"/>
    <property type="project" value="UniProtKB-KW"/>
</dbReference>
<evidence type="ECO:0000256" key="6">
    <source>
        <dbReference type="ARBA" id="ARBA00023157"/>
    </source>
</evidence>
<evidence type="ECO:0000256" key="3">
    <source>
        <dbReference type="ARBA" id="ARBA00022622"/>
    </source>
</evidence>
<sequence>MVNTERLATLSSADLTFPLLERIIVSGLRCYKCTGFTGQCSTTQDCTTEDACLSLSDKTGTTYRQCIRYTDCDNSRLSQMFPAVSSFTYRCCNSNLCNSSPAATVSKPLLGLLVALVLVCCSMF</sequence>
<evidence type="ECO:0000256" key="11">
    <source>
        <dbReference type="ARBA" id="ARBA00031867"/>
    </source>
</evidence>
<evidence type="ECO:0000256" key="9">
    <source>
        <dbReference type="ARBA" id="ARBA00029920"/>
    </source>
</evidence>
<keyword evidence="7" id="KW-0325">Glycoprotein</keyword>
<reference evidence="13 14" key="1">
    <citation type="submission" date="2015-08" db="EMBL/GenBank/DDBJ databases">
        <title>The genome of the Asian arowana (Scleropages formosus).</title>
        <authorList>
            <person name="Tan M.H."/>
            <person name="Gan H.M."/>
            <person name="Croft L.J."/>
            <person name="Austin C.M."/>
        </authorList>
    </citation>
    <scope>NUCLEOTIDE SEQUENCE [LARGE SCALE GENOMIC DNA]</scope>
    <source>
        <strain evidence="13">Aro1</strain>
    </source>
</reference>
<dbReference type="Pfam" id="PF25152">
    <property type="entry name" value="CD59"/>
    <property type="match status" value="1"/>
</dbReference>
<comment type="subunit">
    <text evidence="2">Interacts with T-cell surface antigen CD2.</text>
</comment>
<dbReference type="Proteomes" id="UP000034805">
    <property type="component" value="Unassembled WGS sequence"/>
</dbReference>
<keyword evidence="4" id="KW-0732">Signal</keyword>
<dbReference type="PANTHER" id="PTHR10036:SF13">
    <property type="entry name" value="CD59 MOLECULE (CD59 BLOOD GROUP)"/>
    <property type="match status" value="1"/>
</dbReference>
<dbReference type="InterPro" id="IPR016054">
    <property type="entry name" value="LY6_UPA_recep-like"/>
</dbReference>
<evidence type="ECO:0000259" key="12">
    <source>
        <dbReference type="SMART" id="SM00134"/>
    </source>
</evidence>
<dbReference type="Gene3D" id="2.10.60.10">
    <property type="entry name" value="CD59"/>
    <property type="match status" value="1"/>
</dbReference>
<dbReference type="AlphaFoldDB" id="A0A0P7YEW0"/>
<comment type="subcellular location">
    <subcellularLocation>
        <location evidence="1">Membrane</location>
        <topology evidence="1">Lipid-anchor</topology>
        <topology evidence="1">GPI-anchor</topology>
    </subcellularLocation>
</comment>
<accession>A0A0P7YEW0</accession>
<evidence type="ECO:0000313" key="14">
    <source>
        <dbReference type="Proteomes" id="UP000034805"/>
    </source>
</evidence>
<gene>
    <name evidence="13" type="ORF">Z043_116704</name>
</gene>
<evidence type="ECO:0000256" key="2">
    <source>
        <dbReference type="ARBA" id="ARBA00011481"/>
    </source>
</evidence>
<keyword evidence="6" id="KW-1015">Disulfide bond</keyword>
<evidence type="ECO:0000313" key="13">
    <source>
        <dbReference type="EMBL" id="KPP64908.1"/>
    </source>
</evidence>
<dbReference type="InterPro" id="IPR056949">
    <property type="entry name" value="CD59"/>
</dbReference>
<organism evidence="13 14">
    <name type="scientific">Scleropages formosus</name>
    <name type="common">Asian bonytongue</name>
    <name type="synonym">Osteoglossum formosum</name>
    <dbReference type="NCBI Taxonomy" id="113540"/>
    <lineage>
        <taxon>Eukaryota</taxon>
        <taxon>Metazoa</taxon>
        <taxon>Chordata</taxon>
        <taxon>Craniata</taxon>
        <taxon>Vertebrata</taxon>
        <taxon>Euteleostomi</taxon>
        <taxon>Actinopterygii</taxon>
        <taxon>Neopterygii</taxon>
        <taxon>Teleostei</taxon>
        <taxon>Osteoglossocephala</taxon>
        <taxon>Osteoglossomorpha</taxon>
        <taxon>Osteoglossiformes</taxon>
        <taxon>Osteoglossidae</taxon>
        <taxon>Scleropages</taxon>
    </lineage>
</organism>
<evidence type="ECO:0000256" key="5">
    <source>
        <dbReference type="ARBA" id="ARBA00023136"/>
    </source>
</evidence>
<keyword evidence="8" id="KW-0449">Lipoprotein</keyword>
<dbReference type="SMART" id="SM00134">
    <property type="entry name" value="LU"/>
    <property type="match status" value="1"/>
</dbReference>
<feature type="domain" description="UPAR/Ly6" evidence="12">
    <location>
        <begin position="28"/>
        <end position="111"/>
    </location>
</feature>
<dbReference type="EMBL" id="JARO02006681">
    <property type="protein sequence ID" value="KPP64908.1"/>
    <property type="molecule type" value="Genomic_DNA"/>
</dbReference>
<dbReference type="CDD" id="cd23554">
    <property type="entry name" value="TFP_LU_ECD_CD59"/>
    <property type="match status" value="1"/>
</dbReference>
<evidence type="ECO:0000256" key="1">
    <source>
        <dbReference type="ARBA" id="ARBA00004589"/>
    </source>
</evidence>
<keyword evidence="5" id="KW-0472">Membrane</keyword>
<name>A0A0P7YEW0_SCLFO</name>
<evidence type="ECO:0000256" key="4">
    <source>
        <dbReference type="ARBA" id="ARBA00022729"/>
    </source>
</evidence>
<dbReference type="PANTHER" id="PTHR10036">
    <property type="entry name" value="CD59 GLYCOPROTEIN"/>
    <property type="match status" value="1"/>
</dbReference>
<keyword evidence="3" id="KW-0336">GPI-anchor</keyword>
<protein>
    <recommendedName>
        <fullName evidence="10">MAC-inhibitory protein</fullName>
    </recommendedName>
    <alternativeName>
        <fullName evidence="11">Membrane attack complex inhibition factor</fullName>
    </alternativeName>
    <alternativeName>
        <fullName evidence="9">Protectin</fullName>
    </alternativeName>
</protein>